<name>A0ABS8RYG7_DATST</name>
<gene>
    <name evidence="1" type="ORF">HAX54_010225</name>
</gene>
<accession>A0ABS8RYG7</accession>
<protein>
    <submittedName>
        <fullName evidence="1">Uncharacterized protein</fullName>
    </submittedName>
</protein>
<evidence type="ECO:0000313" key="1">
    <source>
        <dbReference type="EMBL" id="MCD7451211.1"/>
    </source>
</evidence>
<reference evidence="1 2" key="1">
    <citation type="journal article" date="2021" name="BMC Genomics">
        <title>Datura genome reveals duplications of psychoactive alkaloid biosynthetic genes and high mutation rate following tissue culture.</title>
        <authorList>
            <person name="Rajewski A."/>
            <person name="Carter-House D."/>
            <person name="Stajich J."/>
            <person name="Litt A."/>
        </authorList>
    </citation>
    <scope>NUCLEOTIDE SEQUENCE [LARGE SCALE GENOMIC DNA]</scope>
    <source>
        <strain evidence="1">AR-01</strain>
    </source>
</reference>
<proteinExistence type="predicted"/>
<organism evidence="1 2">
    <name type="scientific">Datura stramonium</name>
    <name type="common">Jimsonweed</name>
    <name type="synonym">Common thornapple</name>
    <dbReference type="NCBI Taxonomy" id="4076"/>
    <lineage>
        <taxon>Eukaryota</taxon>
        <taxon>Viridiplantae</taxon>
        <taxon>Streptophyta</taxon>
        <taxon>Embryophyta</taxon>
        <taxon>Tracheophyta</taxon>
        <taxon>Spermatophyta</taxon>
        <taxon>Magnoliopsida</taxon>
        <taxon>eudicotyledons</taxon>
        <taxon>Gunneridae</taxon>
        <taxon>Pentapetalae</taxon>
        <taxon>asterids</taxon>
        <taxon>lamiids</taxon>
        <taxon>Solanales</taxon>
        <taxon>Solanaceae</taxon>
        <taxon>Solanoideae</taxon>
        <taxon>Datureae</taxon>
        <taxon>Datura</taxon>
    </lineage>
</organism>
<dbReference type="EMBL" id="JACEIK010000156">
    <property type="protein sequence ID" value="MCD7451211.1"/>
    <property type="molecule type" value="Genomic_DNA"/>
</dbReference>
<sequence length="88" mass="9500">MDRSMKICPWCVRLEFGLSRWLHGYFFLSEFAGSYGGYEVLVVGGFGGAGREEKGECGGLGVFRWWSGVLVGTRREGHGGSTAAVGGF</sequence>
<evidence type="ECO:0000313" key="2">
    <source>
        <dbReference type="Proteomes" id="UP000823775"/>
    </source>
</evidence>
<keyword evidence="2" id="KW-1185">Reference proteome</keyword>
<dbReference type="Proteomes" id="UP000823775">
    <property type="component" value="Unassembled WGS sequence"/>
</dbReference>
<comment type="caution">
    <text evidence="1">The sequence shown here is derived from an EMBL/GenBank/DDBJ whole genome shotgun (WGS) entry which is preliminary data.</text>
</comment>